<name>A0A4U5MZS9_STECR</name>
<comment type="caution">
    <text evidence="1">The sequence shown here is derived from an EMBL/GenBank/DDBJ whole genome shotgun (WGS) entry which is preliminary data.</text>
</comment>
<proteinExistence type="predicted"/>
<accession>A0A4U5MZS9</accession>
<dbReference type="Proteomes" id="UP000298663">
    <property type="component" value="Unassembled WGS sequence"/>
</dbReference>
<sequence>MQPLRDRIRCNRRCSMKKCGDGKLDVTVVDVTSFWTIYAYFQRPEVIDLLFLHYDIFDNINTSILQHRCKKILQAQVSSTDSALKVLKNLYDLLKSFTKTTSNFYNAKYV</sequence>
<evidence type="ECO:0000313" key="2">
    <source>
        <dbReference type="Proteomes" id="UP000298663"/>
    </source>
</evidence>
<reference evidence="1 2" key="2">
    <citation type="journal article" date="2019" name="G3 (Bethesda)">
        <title>Hybrid Assembly of the Genome of the Entomopathogenic Nematode Steinernema carpocapsae Identifies the X-Chromosome.</title>
        <authorList>
            <person name="Serra L."/>
            <person name="Macchietto M."/>
            <person name="Macias-Munoz A."/>
            <person name="McGill C.J."/>
            <person name="Rodriguez I.M."/>
            <person name="Rodriguez B."/>
            <person name="Murad R."/>
            <person name="Mortazavi A."/>
        </authorList>
    </citation>
    <scope>NUCLEOTIDE SEQUENCE [LARGE SCALE GENOMIC DNA]</scope>
    <source>
        <strain evidence="1 2">ALL</strain>
    </source>
</reference>
<keyword evidence="2" id="KW-1185">Reference proteome</keyword>
<dbReference type="EMBL" id="AZBU02000005">
    <property type="protein sequence ID" value="TKR75697.1"/>
    <property type="molecule type" value="Genomic_DNA"/>
</dbReference>
<protein>
    <submittedName>
        <fullName evidence="1">Uncharacterized protein</fullName>
    </submittedName>
</protein>
<evidence type="ECO:0000313" key="1">
    <source>
        <dbReference type="EMBL" id="TKR75697.1"/>
    </source>
</evidence>
<dbReference type="AlphaFoldDB" id="A0A4U5MZS9"/>
<gene>
    <name evidence="1" type="ORF">L596_016951</name>
</gene>
<reference evidence="1 2" key="1">
    <citation type="journal article" date="2015" name="Genome Biol.">
        <title>Comparative genomics of Steinernema reveals deeply conserved gene regulatory networks.</title>
        <authorList>
            <person name="Dillman A.R."/>
            <person name="Macchietto M."/>
            <person name="Porter C.F."/>
            <person name="Rogers A."/>
            <person name="Williams B."/>
            <person name="Antoshechkin I."/>
            <person name="Lee M.M."/>
            <person name="Goodwin Z."/>
            <person name="Lu X."/>
            <person name="Lewis E.E."/>
            <person name="Goodrich-Blair H."/>
            <person name="Stock S.P."/>
            <person name="Adams B.J."/>
            <person name="Sternberg P.W."/>
            <person name="Mortazavi A."/>
        </authorList>
    </citation>
    <scope>NUCLEOTIDE SEQUENCE [LARGE SCALE GENOMIC DNA]</scope>
    <source>
        <strain evidence="1 2">ALL</strain>
    </source>
</reference>
<organism evidence="1 2">
    <name type="scientific">Steinernema carpocapsae</name>
    <name type="common">Entomopathogenic nematode</name>
    <dbReference type="NCBI Taxonomy" id="34508"/>
    <lineage>
        <taxon>Eukaryota</taxon>
        <taxon>Metazoa</taxon>
        <taxon>Ecdysozoa</taxon>
        <taxon>Nematoda</taxon>
        <taxon>Chromadorea</taxon>
        <taxon>Rhabditida</taxon>
        <taxon>Tylenchina</taxon>
        <taxon>Panagrolaimomorpha</taxon>
        <taxon>Strongyloidoidea</taxon>
        <taxon>Steinernematidae</taxon>
        <taxon>Steinernema</taxon>
    </lineage>
</organism>